<evidence type="ECO:0000313" key="4">
    <source>
        <dbReference type="EMBL" id="CBY14967.1"/>
    </source>
</evidence>
<dbReference type="GO" id="GO:0004523">
    <property type="term" value="F:RNA-DNA hybrid ribonuclease activity"/>
    <property type="evidence" value="ECO:0007669"/>
    <property type="project" value="UniProtKB-EC"/>
</dbReference>
<dbReference type="GO" id="GO:0006259">
    <property type="term" value="P:DNA metabolic process"/>
    <property type="evidence" value="ECO:0007669"/>
    <property type="project" value="UniProtKB-ARBA"/>
</dbReference>
<dbReference type="InterPro" id="IPR000477">
    <property type="entry name" value="RT_dom"/>
</dbReference>
<keyword evidence="5" id="KW-1185">Reference proteome</keyword>
<dbReference type="Gene3D" id="3.30.420.10">
    <property type="entry name" value="Ribonuclease H-like superfamily/Ribonuclease H"/>
    <property type="match status" value="1"/>
</dbReference>
<evidence type="ECO:0000259" key="3">
    <source>
        <dbReference type="Pfam" id="PF00078"/>
    </source>
</evidence>
<evidence type="ECO:0000256" key="1">
    <source>
        <dbReference type="ARBA" id="ARBA00010879"/>
    </source>
</evidence>
<name>E4XZA5_OIKDI</name>
<dbReference type="InterPro" id="IPR052055">
    <property type="entry name" value="Hepadnavirus_pol/RT"/>
</dbReference>
<evidence type="ECO:0000313" key="5">
    <source>
        <dbReference type="Proteomes" id="UP000001307"/>
    </source>
</evidence>
<dbReference type="Gene3D" id="3.30.70.270">
    <property type="match status" value="1"/>
</dbReference>
<proteinExistence type="inferred from homology"/>
<comment type="similarity">
    <text evidence="1">Belongs to the beta type-B retroviral polymerase family. HERV class-II K(HML-2) pol subfamily.</text>
</comment>
<dbReference type="AlphaFoldDB" id="E4XZA5"/>
<dbReference type="EMBL" id="FN653390">
    <property type="protein sequence ID" value="CBY14967.1"/>
    <property type="molecule type" value="Genomic_DNA"/>
</dbReference>
<dbReference type="EC" id="3.1.26.4" evidence="2"/>
<dbReference type="Pfam" id="PF00078">
    <property type="entry name" value="RVT_1"/>
    <property type="match status" value="1"/>
</dbReference>
<feature type="domain" description="Reverse transcriptase" evidence="3">
    <location>
        <begin position="208"/>
        <end position="348"/>
    </location>
</feature>
<accession>E4XZA5</accession>
<dbReference type="CDD" id="cd09275">
    <property type="entry name" value="RNase_HI_RT_DIRS1"/>
    <property type="match status" value="1"/>
</dbReference>
<dbReference type="OrthoDB" id="7701645at2759"/>
<dbReference type="GO" id="GO:0003676">
    <property type="term" value="F:nucleic acid binding"/>
    <property type="evidence" value="ECO:0007669"/>
    <property type="project" value="InterPro"/>
</dbReference>
<organism evidence="4">
    <name type="scientific">Oikopleura dioica</name>
    <name type="common">Tunicate</name>
    <dbReference type="NCBI Taxonomy" id="34765"/>
    <lineage>
        <taxon>Eukaryota</taxon>
        <taxon>Metazoa</taxon>
        <taxon>Chordata</taxon>
        <taxon>Tunicata</taxon>
        <taxon>Appendicularia</taxon>
        <taxon>Copelata</taxon>
        <taxon>Oikopleuridae</taxon>
        <taxon>Oikopleura</taxon>
    </lineage>
</organism>
<dbReference type="SUPFAM" id="SSF56672">
    <property type="entry name" value="DNA/RNA polymerases"/>
    <property type="match status" value="1"/>
</dbReference>
<dbReference type="Proteomes" id="UP000001307">
    <property type="component" value="Unassembled WGS sequence"/>
</dbReference>
<dbReference type="InParanoid" id="E4XZA5"/>
<gene>
    <name evidence="4" type="ORF">GSOID_T00010067001</name>
</gene>
<evidence type="ECO:0000256" key="2">
    <source>
        <dbReference type="ARBA" id="ARBA00012180"/>
    </source>
</evidence>
<sequence>MEGKEEASWDNLFFKSSKDFIAGCWTRSKENWRTLIAQMPENSKPLLYHFVMKGADLFLNLQHIPRQEALTVKRTTIFTKWKKHESNKELLKLMGGNTKTYINGRLRLTKFVPRPYEITSQGRTRTLAIPNQESVRERADDVTQQLKEWIKSGSVELWKATKKPWLTAGFILVDRPEKETRVCLNGSIMKPLEKYTFPCKLDSISLAIQLLKKGDLMVKFDDKRGFHQMPLAEESKKMACFEWGGKKFVNNILCFGLPAAPGIYQSMNLVGINFLRKNGIKATLYLDDRLVVITPKSEAHRLRLLEGKEVCKEAWVTAATLVALGGFVNIEKSEFIPKQRMEFLGFILDSETETIEIPQSRWLALKTKLQQALNSERTSLKELERIRGTQASMAEVFPNMRMLIRQITMLICQAEIQGAYEVRLTRAVKAEWKTWLNFENSGLKRCWKQQDRQNAGIIIYTDASNHAGAIVVEEWNISEKFAWDEEYASDHICIKEAVAVKYALEWYAKRLENKKVTFLVDNSSVVEGAVSGSKDLRMNKILVRIWETALKFNMDLKLEWVSTKLQRADEPSRTIDTREQKLTESGFAYLQAHLQEKLEVDVAATEINRKCQHFISRRRSDNALGEDFLTFPIHELIGRTLYAFPPQKITLKYFKRLSQIATPWALVSLCYEAEPPVLLLAREKGLRVFSIPRDSVLTPSKQPSDLGYWKIADNIAEIRVITNRL</sequence>
<dbReference type="Gene3D" id="3.10.10.10">
    <property type="entry name" value="HIV Type 1 Reverse Transcriptase, subunit A, domain 1"/>
    <property type="match status" value="1"/>
</dbReference>
<dbReference type="InterPro" id="IPR043502">
    <property type="entry name" value="DNA/RNA_pol_sf"/>
</dbReference>
<dbReference type="InterPro" id="IPR036397">
    <property type="entry name" value="RNaseH_sf"/>
</dbReference>
<dbReference type="PANTHER" id="PTHR33050">
    <property type="entry name" value="REVERSE TRANSCRIPTASE DOMAIN-CONTAINING PROTEIN"/>
    <property type="match status" value="1"/>
</dbReference>
<dbReference type="PANTHER" id="PTHR33050:SF7">
    <property type="entry name" value="RIBONUCLEASE H"/>
    <property type="match status" value="1"/>
</dbReference>
<dbReference type="InterPro" id="IPR043128">
    <property type="entry name" value="Rev_trsase/Diguanyl_cyclase"/>
</dbReference>
<protein>
    <recommendedName>
        <fullName evidence="2">ribonuclease H</fullName>
        <ecNumber evidence="2">3.1.26.4</ecNumber>
    </recommendedName>
</protein>
<reference evidence="4" key="1">
    <citation type="journal article" date="2010" name="Science">
        <title>Plasticity of animal genome architecture unmasked by rapid evolution of a pelagic tunicate.</title>
        <authorList>
            <person name="Denoeud F."/>
            <person name="Henriet S."/>
            <person name="Mungpakdee S."/>
            <person name="Aury J.M."/>
            <person name="Da Silva C."/>
            <person name="Brinkmann H."/>
            <person name="Mikhaleva J."/>
            <person name="Olsen L.C."/>
            <person name="Jubin C."/>
            <person name="Canestro C."/>
            <person name="Bouquet J.M."/>
            <person name="Danks G."/>
            <person name="Poulain J."/>
            <person name="Campsteijn C."/>
            <person name="Adamski M."/>
            <person name="Cross I."/>
            <person name="Yadetie F."/>
            <person name="Muffato M."/>
            <person name="Louis A."/>
            <person name="Butcher S."/>
            <person name="Tsagkogeorga G."/>
            <person name="Konrad A."/>
            <person name="Singh S."/>
            <person name="Jensen M.F."/>
            <person name="Cong E.H."/>
            <person name="Eikeseth-Otteraa H."/>
            <person name="Noel B."/>
            <person name="Anthouard V."/>
            <person name="Porcel B.M."/>
            <person name="Kachouri-Lafond R."/>
            <person name="Nishino A."/>
            <person name="Ugolini M."/>
            <person name="Chourrout P."/>
            <person name="Nishida H."/>
            <person name="Aasland R."/>
            <person name="Huzurbazar S."/>
            <person name="Westhof E."/>
            <person name="Delsuc F."/>
            <person name="Lehrach H."/>
            <person name="Reinhardt R."/>
            <person name="Weissenbach J."/>
            <person name="Roy S.W."/>
            <person name="Artiguenave F."/>
            <person name="Postlethwait J.H."/>
            <person name="Manak J.R."/>
            <person name="Thompson E.M."/>
            <person name="Jaillon O."/>
            <person name="Du Pasquier L."/>
            <person name="Boudinot P."/>
            <person name="Liberles D.A."/>
            <person name="Volff J.N."/>
            <person name="Philippe H."/>
            <person name="Lenhard B."/>
            <person name="Roest Crollius H."/>
            <person name="Wincker P."/>
            <person name="Chourrout D."/>
        </authorList>
    </citation>
    <scope>NUCLEOTIDE SEQUENCE [LARGE SCALE GENOMIC DNA]</scope>
</reference>